<dbReference type="GO" id="GO:0003746">
    <property type="term" value="F:translation elongation factor activity"/>
    <property type="evidence" value="ECO:0007669"/>
    <property type="project" value="UniProtKB-KW"/>
</dbReference>
<dbReference type="AlphaFoldDB" id="A0A512H8K7"/>
<dbReference type="PROSITE" id="PS50893">
    <property type="entry name" value="ABC_TRANSPORTER_2"/>
    <property type="match status" value="2"/>
</dbReference>
<evidence type="ECO:0000256" key="9">
    <source>
        <dbReference type="ARBA" id="ARBA00049360"/>
    </source>
</evidence>
<evidence type="ECO:0000256" key="5">
    <source>
        <dbReference type="ARBA" id="ARBA00022801"/>
    </source>
</evidence>
<dbReference type="HAMAP" id="MF_00848">
    <property type="entry name" value="Uup"/>
    <property type="match status" value="1"/>
</dbReference>
<dbReference type="SMART" id="SM00382">
    <property type="entry name" value="AAA"/>
    <property type="match status" value="2"/>
</dbReference>
<dbReference type="Pfam" id="PF00005">
    <property type="entry name" value="ABC_tran"/>
    <property type="match status" value="2"/>
</dbReference>
<keyword evidence="5 11" id="KW-0378">Hydrolase</keyword>
<evidence type="ECO:0000259" key="13">
    <source>
        <dbReference type="PROSITE" id="PS50893"/>
    </source>
</evidence>
<dbReference type="InterPro" id="IPR037118">
    <property type="entry name" value="Val-tRNA_synth_C_sf"/>
</dbReference>
<dbReference type="PANTHER" id="PTHR42855">
    <property type="entry name" value="ABC TRANSPORTER ATP-BINDING SUBUNIT"/>
    <property type="match status" value="1"/>
</dbReference>
<feature type="binding site" evidence="11">
    <location>
        <begin position="317"/>
        <end position="324"/>
    </location>
    <ligand>
        <name>ATP</name>
        <dbReference type="ChEBI" id="CHEBI:30616"/>
        <label>2</label>
    </ligand>
</feature>
<dbReference type="Gene3D" id="3.40.50.300">
    <property type="entry name" value="P-loop containing nucleotide triphosphate hydrolases"/>
    <property type="match status" value="2"/>
</dbReference>
<feature type="binding site" evidence="11">
    <location>
        <begin position="38"/>
        <end position="45"/>
    </location>
    <ligand>
        <name>ATP</name>
        <dbReference type="ChEBI" id="CHEBI:30616"/>
        <label>1</label>
    </ligand>
</feature>
<keyword evidence="7 11" id="KW-0238">DNA-binding</keyword>
<dbReference type="InterPro" id="IPR003439">
    <property type="entry name" value="ABC_transporter-like_ATP-bd"/>
</dbReference>
<keyword evidence="8 11" id="KW-0234">DNA repair</keyword>
<comment type="subcellular location">
    <subcellularLocation>
        <location evidence="11">Cytoplasm</location>
    </subcellularLocation>
    <text evidence="11">Associates with ribosomes.</text>
</comment>
<dbReference type="SUPFAM" id="SSF52540">
    <property type="entry name" value="P-loop containing nucleoside triphosphate hydrolases"/>
    <property type="match status" value="2"/>
</dbReference>
<keyword evidence="1 11" id="KW-0963">Cytoplasm</keyword>
<evidence type="ECO:0000256" key="2">
    <source>
        <dbReference type="ARBA" id="ARBA00022737"/>
    </source>
</evidence>
<dbReference type="PROSITE" id="PS00211">
    <property type="entry name" value="ABC_TRANSPORTER_1"/>
    <property type="match status" value="1"/>
</dbReference>
<name>A0A512H8K7_9PROT</name>
<organism evidence="14 15">
    <name type="scientific">Pararhodospirillum oryzae</name>
    <dbReference type="NCBI Taxonomy" id="478448"/>
    <lineage>
        <taxon>Bacteria</taxon>
        <taxon>Pseudomonadati</taxon>
        <taxon>Pseudomonadota</taxon>
        <taxon>Alphaproteobacteria</taxon>
        <taxon>Rhodospirillales</taxon>
        <taxon>Rhodospirillaceae</taxon>
        <taxon>Pararhodospirillum</taxon>
    </lineage>
</organism>
<dbReference type="InterPro" id="IPR003593">
    <property type="entry name" value="AAA+_ATPase"/>
</dbReference>
<keyword evidence="14" id="KW-0251">Elongation factor</keyword>
<dbReference type="InterPro" id="IPR043686">
    <property type="entry name" value="Uup"/>
</dbReference>
<dbReference type="CDD" id="cd03221">
    <property type="entry name" value="ABCF_EF-3"/>
    <property type="match status" value="2"/>
</dbReference>
<dbReference type="InterPro" id="IPR032524">
    <property type="entry name" value="ABC_tran_C"/>
</dbReference>
<dbReference type="Pfam" id="PF16326">
    <property type="entry name" value="ABC_tran_CTD"/>
    <property type="match status" value="1"/>
</dbReference>
<dbReference type="EC" id="3.6.1.-" evidence="11"/>
<evidence type="ECO:0000256" key="3">
    <source>
        <dbReference type="ARBA" id="ARBA00022741"/>
    </source>
</evidence>
<dbReference type="Proteomes" id="UP000321567">
    <property type="component" value="Unassembled WGS sequence"/>
</dbReference>
<keyword evidence="3 11" id="KW-0547">Nucleotide-binding</keyword>
<dbReference type="InterPro" id="IPR027417">
    <property type="entry name" value="P-loop_NTPase"/>
</dbReference>
<evidence type="ECO:0000313" key="14">
    <source>
        <dbReference type="EMBL" id="GEO81730.1"/>
    </source>
</evidence>
<keyword evidence="4 11" id="KW-0227">DNA damage</keyword>
<dbReference type="EMBL" id="BJZO01000046">
    <property type="protein sequence ID" value="GEO81730.1"/>
    <property type="molecule type" value="Genomic_DNA"/>
</dbReference>
<evidence type="ECO:0000256" key="4">
    <source>
        <dbReference type="ARBA" id="ARBA00022763"/>
    </source>
</evidence>
<comment type="caution">
    <text evidence="14">The sequence shown here is derived from an EMBL/GenBank/DDBJ whole genome shotgun (WGS) entry which is preliminary data.</text>
</comment>
<evidence type="ECO:0000256" key="7">
    <source>
        <dbReference type="ARBA" id="ARBA00023125"/>
    </source>
</evidence>
<comment type="similarity">
    <text evidence="10 11">Belongs to the ABC transporter superfamily. ABCF family. Uup subfamily.</text>
</comment>
<reference evidence="14 15" key="1">
    <citation type="submission" date="2019-07" db="EMBL/GenBank/DDBJ databases">
        <title>Whole genome shotgun sequence of Rhodospirillum oryzae NBRC 107573.</title>
        <authorList>
            <person name="Hosoyama A."/>
            <person name="Uohara A."/>
            <person name="Ohji S."/>
            <person name="Ichikawa N."/>
        </authorList>
    </citation>
    <scope>NUCLEOTIDE SEQUENCE [LARGE SCALE GENOMIC DNA]</scope>
    <source>
        <strain evidence="14 15">NBRC 107573</strain>
    </source>
</reference>
<feature type="domain" description="ABC transporter" evidence="13">
    <location>
        <begin position="285"/>
        <end position="505"/>
    </location>
</feature>
<evidence type="ECO:0000256" key="11">
    <source>
        <dbReference type="HAMAP-Rule" id="MF_00848"/>
    </source>
</evidence>
<dbReference type="OrthoDB" id="9762369at2"/>
<accession>A0A512H8K7</accession>
<gene>
    <name evidence="11" type="primary">uup</name>
    <name evidence="14" type="ORF">ROR02_18610</name>
</gene>
<evidence type="ECO:0000256" key="6">
    <source>
        <dbReference type="ARBA" id="ARBA00022840"/>
    </source>
</evidence>
<keyword evidence="14" id="KW-0648">Protein biosynthesis</keyword>
<dbReference type="GO" id="GO:0003677">
    <property type="term" value="F:DNA binding"/>
    <property type="evidence" value="ECO:0007669"/>
    <property type="project" value="UniProtKB-UniRule"/>
</dbReference>
<evidence type="ECO:0000256" key="1">
    <source>
        <dbReference type="ARBA" id="ARBA00022490"/>
    </source>
</evidence>
<dbReference type="GO" id="GO:0043022">
    <property type="term" value="F:ribosome binding"/>
    <property type="evidence" value="ECO:0007669"/>
    <property type="project" value="UniProtKB-UniRule"/>
</dbReference>
<proteinExistence type="inferred from homology"/>
<dbReference type="PANTHER" id="PTHR42855:SF1">
    <property type="entry name" value="ABC TRANSPORTER DOMAIN-CONTAINING PROTEIN"/>
    <property type="match status" value="1"/>
</dbReference>
<dbReference type="GO" id="GO:0005737">
    <property type="term" value="C:cytoplasm"/>
    <property type="evidence" value="ECO:0007669"/>
    <property type="project" value="UniProtKB-SubCell"/>
</dbReference>
<dbReference type="Gene3D" id="1.10.287.380">
    <property type="entry name" value="Valyl-tRNA synthetase, C-terminal domain"/>
    <property type="match status" value="1"/>
</dbReference>
<keyword evidence="15" id="KW-1185">Reference proteome</keyword>
<dbReference type="InterPro" id="IPR051309">
    <property type="entry name" value="ABCF_ATPase"/>
</dbReference>
<sequence length="606" mass="65639">MAPPLLSLRDVVLGFGGRPLFRGVDLDVEPQARLALVGRNGSGKSTLLKVMAGTLAADGGQVFIQPGITVAYLEQEPDLGPFPTLRDAVAQGLAAGERAEIHRADIVLEALGLDPERAPVGLSGGEVRRAALARALVGEPEVLLLDEPTNHLDLPAITWLEERLAAYRGALVMISHDRALLSRVSRTTVWLDRGVVRRLDQGFGAFEAWRDDTLEAEAQAAHKLDRLIAEETRWSHEGISARRKRNQGRLARLHTLRAERAQRVAVQGQVRLKAESGSASGKLVVEAEGLTKSYGERVVLKDFSTRILRGDRVGIVGPNGAGKSTLLGLLTGTLTPDSGMVRLGTNLTTTYLDQTRSTLDPARSVKDTLCDMGGDMVSVLGRPRHVNGYLRDFLFEDRQAVSPVGALSGGERNRLLLARALARESNLLILDEPTNDLDVETLDLLQDLLADYDGTVLLVSHDRDFIDRVVTSTILLDGRGGATEYAGGFTDALSQAGGPPWASPATPAAKPRPAPRADSERARGPARPTKLSFNQQRRLTQLPGELDRLHAEIQSLETALADSALYARDPQGHHAKAERHAALQTQLAAAEDEWLELEMLRESLGR</sequence>
<evidence type="ECO:0000256" key="12">
    <source>
        <dbReference type="SAM" id="MobiDB-lite"/>
    </source>
</evidence>
<evidence type="ECO:0000256" key="8">
    <source>
        <dbReference type="ARBA" id="ARBA00023204"/>
    </source>
</evidence>
<comment type="function">
    <text evidence="11">Probably plays a role in ribosome assembly or function. May be involved in resolution of branched DNA intermediates that result from template switching in postreplication gaps. Binds DNA and has ATPase activity.</text>
</comment>
<dbReference type="FunFam" id="3.40.50.300:FF:000309">
    <property type="entry name" value="ABC transporter ATP-binding protein"/>
    <property type="match status" value="1"/>
</dbReference>
<keyword evidence="2 11" id="KW-0677">Repeat</keyword>
<dbReference type="GO" id="GO:0016887">
    <property type="term" value="F:ATP hydrolysis activity"/>
    <property type="evidence" value="ECO:0007669"/>
    <property type="project" value="UniProtKB-UniRule"/>
</dbReference>
<comment type="catalytic activity">
    <reaction evidence="9 11">
        <text>ATP + H2O = ADP + phosphate + H(+)</text>
        <dbReference type="Rhea" id="RHEA:13065"/>
        <dbReference type="ChEBI" id="CHEBI:15377"/>
        <dbReference type="ChEBI" id="CHEBI:15378"/>
        <dbReference type="ChEBI" id="CHEBI:30616"/>
        <dbReference type="ChEBI" id="CHEBI:43474"/>
        <dbReference type="ChEBI" id="CHEBI:456216"/>
    </reaction>
</comment>
<protein>
    <recommendedName>
        <fullName evidence="11">ATP-binding protein Uup</fullName>
        <ecNumber evidence="11">3.6.1.-</ecNumber>
    </recommendedName>
</protein>
<evidence type="ECO:0000313" key="15">
    <source>
        <dbReference type="Proteomes" id="UP000321567"/>
    </source>
</evidence>
<dbReference type="GO" id="GO:0006281">
    <property type="term" value="P:DNA repair"/>
    <property type="evidence" value="ECO:0007669"/>
    <property type="project" value="UniProtKB-KW"/>
</dbReference>
<feature type="domain" description="ABC transporter" evidence="13">
    <location>
        <begin position="6"/>
        <end position="218"/>
    </location>
</feature>
<dbReference type="GO" id="GO:0005524">
    <property type="term" value="F:ATP binding"/>
    <property type="evidence" value="ECO:0007669"/>
    <property type="project" value="UniProtKB-UniRule"/>
</dbReference>
<dbReference type="RefSeq" id="WP_147163758.1">
    <property type="nucleotide sequence ID" value="NZ_BJZO01000046.1"/>
</dbReference>
<evidence type="ECO:0000256" key="10">
    <source>
        <dbReference type="ARBA" id="ARBA00061478"/>
    </source>
</evidence>
<keyword evidence="6 11" id="KW-0067">ATP-binding</keyword>
<dbReference type="InterPro" id="IPR017871">
    <property type="entry name" value="ABC_transporter-like_CS"/>
</dbReference>
<feature type="region of interest" description="Disordered" evidence="12">
    <location>
        <begin position="490"/>
        <end position="538"/>
    </location>
</feature>